<dbReference type="InterPro" id="IPR025332">
    <property type="entry name" value="DUF4238"/>
</dbReference>
<evidence type="ECO:0000313" key="2">
    <source>
        <dbReference type="EMBL" id="KAK8043491.1"/>
    </source>
</evidence>
<keyword evidence="3" id="KW-1185">Reference proteome</keyword>
<reference evidence="2 3" key="1">
    <citation type="submission" date="2023-01" db="EMBL/GenBank/DDBJ databases">
        <title>Analysis of 21 Apiospora genomes using comparative genomics revels a genus with tremendous synthesis potential of carbohydrate active enzymes and secondary metabolites.</title>
        <authorList>
            <person name="Sorensen T."/>
        </authorList>
    </citation>
    <scope>NUCLEOTIDE SEQUENCE [LARGE SCALE GENOMIC DNA]</scope>
    <source>
        <strain evidence="2 3">CBS 33761</strain>
    </source>
</reference>
<organism evidence="2 3">
    <name type="scientific">Apiospora rasikravindrae</name>
    <dbReference type="NCBI Taxonomy" id="990691"/>
    <lineage>
        <taxon>Eukaryota</taxon>
        <taxon>Fungi</taxon>
        <taxon>Dikarya</taxon>
        <taxon>Ascomycota</taxon>
        <taxon>Pezizomycotina</taxon>
        <taxon>Sordariomycetes</taxon>
        <taxon>Xylariomycetidae</taxon>
        <taxon>Amphisphaeriales</taxon>
        <taxon>Apiosporaceae</taxon>
        <taxon>Apiospora</taxon>
    </lineage>
</organism>
<comment type="caution">
    <text evidence="2">The sequence shown here is derived from an EMBL/GenBank/DDBJ whole genome shotgun (WGS) entry which is preliminary data.</text>
</comment>
<accession>A0ABR1TBX1</accession>
<protein>
    <submittedName>
        <fullName evidence="2">Uncharacterized protein</fullName>
    </submittedName>
</protein>
<proteinExistence type="predicted"/>
<sequence>MQYRLGEVKKTCGLENLYYEQGGGGDPMRIEHLLNKLEGRASSVFQKIVDDVAQDSTSTSPRKTIAFTKRQQLRKDL</sequence>
<gene>
    <name evidence="2" type="ORF">PG993_005921</name>
</gene>
<dbReference type="Proteomes" id="UP001444661">
    <property type="component" value="Unassembled WGS sequence"/>
</dbReference>
<dbReference type="Pfam" id="PF14022">
    <property type="entry name" value="DUF4238"/>
    <property type="match status" value="1"/>
</dbReference>
<feature type="region of interest" description="Disordered" evidence="1">
    <location>
        <begin position="58"/>
        <end position="77"/>
    </location>
</feature>
<evidence type="ECO:0000313" key="3">
    <source>
        <dbReference type="Proteomes" id="UP001444661"/>
    </source>
</evidence>
<evidence type="ECO:0000256" key="1">
    <source>
        <dbReference type="SAM" id="MobiDB-lite"/>
    </source>
</evidence>
<dbReference type="EMBL" id="JAQQWK010000004">
    <property type="protein sequence ID" value="KAK8043491.1"/>
    <property type="molecule type" value="Genomic_DNA"/>
</dbReference>
<name>A0ABR1TBX1_9PEZI</name>